<dbReference type="Proteomes" id="UP001234297">
    <property type="component" value="Chromosome 4"/>
</dbReference>
<accession>A0ACC2K9K3</accession>
<evidence type="ECO:0000313" key="1">
    <source>
        <dbReference type="EMBL" id="KAJ8617814.1"/>
    </source>
</evidence>
<organism evidence="1 2">
    <name type="scientific">Persea americana</name>
    <name type="common">Avocado</name>
    <dbReference type="NCBI Taxonomy" id="3435"/>
    <lineage>
        <taxon>Eukaryota</taxon>
        <taxon>Viridiplantae</taxon>
        <taxon>Streptophyta</taxon>
        <taxon>Embryophyta</taxon>
        <taxon>Tracheophyta</taxon>
        <taxon>Spermatophyta</taxon>
        <taxon>Magnoliopsida</taxon>
        <taxon>Magnoliidae</taxon>
        <taxon>Laurales</taxon>
        <taxon>Lauraceae</taxon>
        <taxon>Persea</taxon>
    </lineage>
</organism>
<dbReference type="EMBL" id="CM056812">
    <property type="protein sequence ID" value="KAJ8617814.1"/>
    <property type="molecule type" value="Genomic_DNA"/>
</dbReference>
<protein>
    <submittedName>
        <fullName evidence="1">Uncharacterized protein</fullName>
    </submittedName>
</protein>
<comment type="caution">
    <text evidence="1">The sequence shown here is derived from an EMBL/GenBank/DDBJ whole genome shotgun (WGS) entry which is preliminary data.</text>
</comment>
<reference evidence="1 2" key="1">
    <citation type="journal article" date="2022" name="Hortic Res">
        <title>A haplotype resolved chromosomal level avocado genome allows analysis of novel avocado genes.</title>
        <authorList>
            <person name="Nath O."/>
            <person name="Fletcher S.J."/>
            <person name="Hayward A."/>
            <person name="Shaw L.M."/>
            <person name="Masouleh A.K."/>
            <person name="Furtado A."/>
            <person name="Henry R.J."/>
            <person name="Mitter N."/>
        </authorList>
    </citation>
    <scope>NUCLEOTIDE SEQUENCE [LARGE SCALE GENOMIC DNA]</scope>
    <source>
        <strain evidence="2">cv. Hass</strain>
    </source>
</reference>
<proteinExistence type="predicted"/>
<gene>
    <name evidence="1" type="ORF">MRB53_014000</name>
</gene>
<sequence>MASGFREVQLVAVEQEGERGSAVAAESRDSRWLVAGRGLAASREERRLEASAAVYDGEQAKQSPDPFCFFFRSMPCNRVPRSSSIAPSFGLLLLSSQASTNNDQAVAIENQVPRTPEQFCVMFLFLRSAEHHNT</sequence>
<keyword evidence="2" id="KW-1185">Reference proteome</keyword>
<name>A0ACC2K9K3_PERAE</name>
<evidence type="ECO:0000313" key="2">
    <source>
        <dbReference type="Proteomes" id="UP001234297"/>
    </source>
</evidence>